<reference evidence="2" key="1">
    <citation type="journal article" date="2022" name="Mol. Ecol. Resour.">
        <title>The genomes of chicory, endive, great burdock and yacon provide insights into Asteraceae palaeo-polyploidization history and plant inulin production.</title>
        <authorList>
            <person name="Fan W."/>
            <person name="Wang S."/>
            <person name="Wang H."/>
            <person name="Wang A."/>
            <person name="Jiang F."/>
            <person name="Liu H."/>
            <person name="Zhao H."/>
            <person name="Xu D."/>
            <person name="Zhang Y."/>
        </authorList>
    </citation>
    <scope>NUCLEOTIDE SEQUENCE [LARGE SCALE GENOMIC DNA]</scope>
    <source>
        <strain evidence="2">cv. Yunnan</strain>
    </source>
</reference>
<name>A0ACB9K1L0_9ASTR</name>
<organism evidence="1 2">
    <name type="scientific">Smallanthus sonchifolius</name>
    <dbReference type="NCBI Taxonomy" id="185202"/>
    <lineage>
        <taxon>Eukaryota</taxon>
        <taxon>Viridiplantae</taxon>
        <taxon>Streptophyta</taxon>
        <taxon>Embryophyta</taxon>
        <taxon>Tracheophyta</taxon>
        <taxon>Spermatophyta</taxon>
        <taxon>Magnoliopsida</taxon>
        <taxon>eudicotyledons</taxon>
        <taxon>Gunneridae</taxon>
        <taxon>Pentapetalae</taxon>
        <taxon>asterids</taxon>
        <taxon>campanulids</taxon>
        <taxon>Asterales</taxon>
        <taxon>Asteraceae</taxon>
        <taxon>Asteroideae</taxon>
        <taxon>Heliantheae alliance</taxon>
        <taxon>Millerieae</taxon>
        <taxon>Smallanthus</taxon>
    </lineage>
</organism>
<protein>
    <submittedName>
        <fullName evidence="1">Uncharacterized protein</fullName>
    </submittedName>
</protein>
<proteinExistence type="predicted"/>
<dbReference type="Proteomes" id="UP001056120">
    <property type="component" value="Linkage Group LG01"/>
</dbReference>
<accession>A0ACB9K1L0</accession>
<keyword evidence="2" id="KW-1185">Reference proteome</keyword>
<reference evidence="1 2" key="2">
    <citation type="journal article" date="2022" name="Mol. Ecol. Resour.">
        <title>The genomes of chicory, endive, great burdock and yacon provide insights into Asteraceae paleo-polyploidization history and plant inulin production.</title>
        <authorList>
            <person name="Fan W."/>
            <person name="Wang S."/>
            <person name="Wang H."/>
            <person name="Wang A."/>
            <person name="Jiang F."/>
            <person name="Liu H."/>
            <person name="Zhao H."/>
            <person name="Xu D."/>
            <person name="Zhang Y."/>
        </authorList>
    </citation>
    <scope>NUCLEOTIDE SEQUENCE [LARGE SCALE GENOMIC DNA]</scope>
    <source>
        <strain evidence="2">cv. Yunnan</strain>
        <tissue evidence="1">Leaves</tissue>
    </source>
</reference>
<evidence type="ECO:0000313" key="2">
    <source>
        <dbReference type="Proteomes" id="UP001056120"/>
    </source>
</evidence>
<evidence type="ECO:0000313" key="1">
    <source>
        <dbReference type="EMBL" id="KAI3826121.1"/>
    </source>
</evidence>
<sequence length="462" mass="53208">MGHKVLHELLKEDQEPFQLKNFIADRRSQIKSSTAGAGNTALNVRKRKPIIESTSRNFCINQVCLFSFQDSPEFRKSPFLDFPARELKKSPCNNATVFLHIPARTSAMLLDAAARVQKPRPSSKQIGLGLLGSFLRRFKDRSTRTKSREIGPVNSTPSSPPTKRIRKKNVNNSSLGSGVWSEKSSELETSCSSRSVHEFEETECFCSNSSSPFRFSLQRSPSPTRWEPDLSSSVASPSRHFKQDKDCYEVEPQENNRQKDEEKEQCSPVSILDPLFDDGDEEEEREDGATEEDGYDIKCSYASVQRAKHELLQKLQRFERLAGLDPIKLENHMLEQRYNEDEDILVDGEEVTNEELFKEIVNHLCVGKIPWYMKKLIFDLIEEENKNEEHHMIVQRVCKRLHSWKAVELNTIDMMVETDFKSEGWKTCDKEMVRDMEMDIEVAIFGFLVEELAQELVTYSSF</sequence>
<dbReference type="EMBL" id="CM042018">
    <property type="protein sequence ID" value="KAI3826121.1"/>
    <property type="molecule type" value="Genomic_DNA"/>
</dbReference>
<comment type="caution">
    <text evidence="1">The sequence shown here is derived from an EMBL/GenBank/DDBJ whole genome shotgun (WGS) entry which is preliminary data.</text>
</comment>
<gene>
    <name evidence="1" type="ORF">L1987_00164</name>
</gene>